<dbReference type="EMBL" id="BOOP01000009">
    <property type="protein sequence ID" value="GII37727.1"/>
    <property type="molecule type" value="Genomic_DNA"/>
</dbReference>
<name>A0A8J3U4C6_9ACTN</name>
<keyword evidence="1" id="KW-0732">Signal</keyword>
<dbReference type="AlphaFoldDB" id="A0A8J3U4C6"/>
<protein>
    <recommendedName>
        <fullName evidence="4">Secreted protein</fullName>
    </recommendedName>
</protein>
<feature type="signal peptide" evidence="1">
    <location>
        <begin position="1"/>
        <end position="28"/>
    </location>
</feature>
<evidence type="ECO:0008006" key="4">
    <source>
        <dbReference type="Google" id="ProtNLM"/>
    </source>
</evidence>
<dbReference type="RefSeq" id="WP_204073393.1">
    <property type="nucleotide sequence ID" value="NZ_BAABHI010000027.1"/>
</dbReference>
<reference evidence="2 3" key="1">
    <citation type="submission" date="2021-01" db="EMBL/GenBank/DDBJ databases">
        <title>Whole genome shotgun sequence of Planotetraspora phitsanulokensis NBRC 104273.</title>
        <authorList>
            <person name="Komaki H."/>
            <person name="Tamura T."/>
        </authorList>
    </citation>
    <scope>NUCLEOTIDE SEQUENCE [LARGE SCALE GENOMIC DNA]</scope>
    <source>
        <strain evidence="2 3">NBRC 104273</strain>
    </source>
</reference>
<accession>A0A8J3U4C6</accession>
<gene>
    <name evidence="2" type="ORF">Pph01_27300</name>
</gene>
<keyword evidence="3" id="KW-1185">Reference proteome</keyword>
<evidence type="ECO:0000313" key="3">
    <source>
        <dbReference type="Proteomes" id="UP000622547"/>
    </source>
</evidence>
<evidence type="ECO:0000256" key="1">
    <source>
        <dbReference type="SAM" id="SignalP"/>
    </source>
</evidence>
<proteinExistence type="predicted"/>
<feature type="chain" id="PRO_5035290043" description="Secreted protein" evidence="1">
    <location>
        <begin position="29"/>
        <end position="318"/>
    </location>
</feature>
<dbReference type="Proteomes" id="UP000622547">
    <property type="component" value="Unassembled WGS sequence"/>
</dbReference>
<comment type="caution">
    <text evidence="2">The sequence shown here is derived from an EMBL/GenBank/DDBJ whole genome shotgun (WGS) entry which is preliminary data.</text>
</comment>
<organism evidence="2 3">
    <name type="scientific">Planotetraspora phitsanulokensis</name>
    <dbReference type="NCBI Taxonomy" id="575192"/>
    <lineage>
        <taxon>Bacteria</taxon>
        <taxon>Bacillati</taxon>
        <taxon>Actinomycetota</taxon>
        <taxon>Actinomycetes</taxon>
        <taxon>Streptosporangiales</taxon>
        <taxon>Streptosporangiaceae</taxon>
        <taxon>Planotetraspora</taxon>
    </lineage>
</organism>
<sequence length="318" mass="34286">MRGFVPGKLAVSLIGTVLVLSGCSGSPAADDPSSGQGDEWAIPIHPDPGARQAINDLYNGEANLAAAGEESIRRCMARSGFRYIKLPTGNQDVNPGLNGDGFSLSVEVARKRGYGIKERVEQVDKETRENAKYNSTNGLSPEQVKGFDVAFFGSSDSQVSVLLPDGSTVSFGDKGCLAESRKKIFGSIEKFGERTAMAGMITQNSQQRALADPGIRILNQAWSKCMQDSGYSGLKDPYDAQGRASDAHDGKTSDIVVMAKEIPMAVADAECQAKTGYTMKMHDIQDRYFTAALNVYKSQVAEIEEITRDSLKRARPLL</sequence>
<dbReference type="PROSITE" id="PS51257">
    <property type="entry name" value="PROKAR_LIPOPROTEIN"/>
    <property type="match status" value="1"/>
</dbReference>
<evidence type="ECO:0000313" key="2">
    <source>
        <dbReference type="EMBL" id="GII37727.1"/>
    </source>
</evidence>